<sequence length="225" mass="25600">MVFLKIWTWGRKTKRLLNFDANDDSILLDGVITKASSNMKIKGEITVLQSDGSLIDEIDMLIHFQNEPFIILQQNEEWHERANLCPIIVPSGTANLESSETVDGAESNSPNSSKSSEAVNDDVKNEENQPNVSRESASNLEESDSNETDSQKIDAVQETLKKRRIEHWDEFEIAWEPFTPKIMAKLEAGVRTTELIKYCVHTVVNDLRYFNHTIPIAVRRQVAKK</sequence>
<keyword evidence="2" id="KW-1185">Reference proteome</keyword>
<accession>A0ACC2N3C2</accession>
<comment type="caution">
    <text evidence="1">The sequence shown here is derived from an EMBL/GenBank/DDBJ whole genome shotgun (WGS) entry which is preliminary data.</text>
</comment>
<evidence type="ECO:0000313" key="2">
    <source>
        <dbReference type="Proteomes" id="UP001239111"/>
    </source>
</evidence>
<name>A0ACC2N3C2_9HYME</name>
<reference evidence="1" key="1">
    <citation type="submission" date="2023-04" db="EMBL/GenBank/DDBJ databases">
        <title>A chromosome-level genome assembly of the parasitoid wasp Eretmocerus hayati.</title>
        <authorList>
            <person name="Zhong Y."/>
            <person name="Liu S."/>
            <person name="Liu Y."/>
        </authorList>
    </citation>
    <scope>NUCLEOTIDE SEQUENCE</scope>
    <source>
        <strain evidence="1">ZJU_SS_LIU_2023</strain>
    </source>
</reference>
<dbReference type="Proteomes" id="UP001239111">
    <property type="component" value="Chromosome 4"/>
</dbReference>
<protein>
    <submittedName>
        <fullName evidence="1">Uncharacterized protein</fullName>
    </submittedName>
</protein>
<proteinExistence type="predicted"/>
<evidence type="ECO:0000313" key="1">
    <source>
        <dbReference type="EMBL" id="KAJ8665648.1"/>
    </source>
</evidence>
<gene>
    <name evidence="1" type="ORF">QAD02_007310</name>
</gene>
<organism evidence="1 2">
    <name type="scientific">Eretmocerus hayati</name>
    <dbReference type="NCBI Taxonomy" id="131215"/>
    <lineage>
        <taxon>Eukaryota</taxon>
        <taxon>Metazoa</taxon>
        <taxon>Ecdysozoa</taxon>
        <taxon>Arthropoda</taxon>
        <taxon>Hexapoda</taxon>
        <taxon>Insecta</taxon>
        <taxon>Pterygota</taxon>
        <taxon>Neoptera</taxon>
        <taxon>Endopterygota</taxon>
        <taxon>Hymenoptera</taxon>
        <taxon>Apocrita</taxon>
        <taxon>Proctotrupomorpha</taxon>
        <taxon>Chalcidoidea</taxon>
        <taxon>Aphelinidae</taxon>
        <taxon>Aphelininae</taxon>
        <taxon>Eretmocerus</taxon>
    </lineage>
</organism>
<dbReference type="EMBL" id="CM056744">
    <property type="protein sequence ID" value="KAJ8665648.1"/>
    <property type="molecule type" value="Genomic_DNA"/>
</dbReference>